<feature type="region of interest" description="Disordered" evidence="2">
    <location>
        <begin position="403"/>
        <end position="443"/>
    </location>
</feature>
<feature type="compositionally biased region" description="Low complexity" evidence="2">
    <location>
        <begin position="669"/>
        <end position="679"/>
    </location>
</feature>
<feature type="region of interest" description="Disordered" evidence="2">
    <location>
        <begin position="1173"/>
        <end position="1194"/>
    </location>
</feature>
<evidence type="ECO:0000256" key="1">
    <source>
        <dbReference type="SAM" id="Coils"/>
    </source>
</evidence>
<feature type="compositionally biased region" description="Basic and acidic residues" evidence="2">
    <location>
        <begin position="15"/>
        <end position="24"/>
    </location>
</feature>
<dbReference type="InterPro" id="IPR029063">
    <property type="entry name" value="SAM-dependent_MTases_sf"/>
</dbReference>
<dbReference type="InterPro" id="IPR040824">
    <property type="entry name" value="LPD3"/>
</dbReference>
<evidence type="ECO:0000313" key="5">
    <source>
        <dbReference type="Proteomes" id="UP000306236"/>
    </source>
</evidence>
<dbReference type="Pfam" id="PF18798">
    <property type="entry name" value="LPD3"/>
    <property type="match status" value="1"/>
</dbReference>
<reference evidence="4 5" key="1">
    <citation type="submission" date="2019-04" db="EMBL/GenBank/DDBJ databases">
        <title>Lampropedia sp YIM MLB12 draf genome.</title>
        <authorList>
            <person name="Wang Y.-X."/>
        </authorList>
    </citation>
    <scope>NUCLEOTIDE SEQUENCE [LARGE SCALE GENOMIC DNA]</scope>
    <source>
        <strain evidence="4 5">YIM MLB12</strain>
    </source>
</reference>
<organism evidence="4 5">
    <name type="scientific">Lampropedia aestuarii</name>
    <dbReference type="NCBI Taxonomy" id="2562762"/>
    <lineage>
        <taxon>Bacteria</taxon>
        <taxon>Pseudomonadati</taxon>
        <taxon>Pseudomonadota</taxon>
        <taxon>Betaproteobacteria</taxon>
        <taxon>Burkholderiales</taxon>
        <taxon>Comamonadaceae</taxon>
        <taxon>Lampropedia</taxon>
    </lineage>
</organism>
<name>A0A4S5C191_9BURK</name>
<accession>A0A4S5C191</accession>
<dbReference type="NCBIfam" id="NF032893">
    <property type="entry name" value="tail-700"/>
    <property type="match status" value="1"/>
</dbReference>
<gene>
    <name evidence="4" type="ORF">E8K88_02560</name>
</gene>
<evidence type="ECO:0000256" key="2">
    <source>
        <dbReference type="SAM" id="MobiDB-lite"/>
    </source>
</evidence>
<feature type="region of interest" description="Disordered" evidence="2">
    <location>
        <begin position="875"/>
        <end position="927"/>
    </location>
</feature>
<evidence type="ECO:0000259" key="3">
    <source>
        <dbReference type="Pfam" id="PF18798"/>
    </source>
</evidence>
<dbReference type="SUPFAM" id="SSF53335">
    <property type="entry name" value="S-adenosyl-L-methionine-dependent methyltransferases"/>
    <property type="match status" value="1"/>
</dbReference>
<keyword evidence="1" id="KW-0175">Coiled coil</keyword>
<evidence type="ECO:0000313" key="4">
    <source>
        <dbReference type="EMBL" id="THJ36166.1"/>
    </source>
</evidence>
<sequence length="3595" mass="387221">MGITADGSTSQSPDSPDKKQRFLSEEDMGFEPEGRSVTGMARDIAGTVLNAAISVPEAVVGLADIPTGGRVGKFLEEKVGFKPAEAKHLVNENIKSDQSREAHRKFEEAEGFVDKAKTAIQNPSLILEGVGESLGAMGAGGVAARGLMAATRLGQAGAKGAAFASAAGEGAVMAGAQAAAIRQETEDGLITPVQSLLSVGTGVLGGAFGAFGNRLSQKLGVGDADIMIAQGAKALRDPVADPATAQATQTALRAIPAAMVKGAIAEGVFEELPQSVTEQILQNIALGDNWTDDLDSAVVMGVLTGGAMGAGAAGFKGVTSRSGAQEQPVQPGAVEVESEAPAPTGKDALRAAFIQQLQEQARSEQGRAPVLDEERLMQAGVNPPTRLDADRIDQALDFSQPELVTPKPSEQMGIDPNAGPLSAGAAHAVDSGVSDQLQQQQDTAAAHAQAKPESTESEVLQTAAQDAIDMKAARQKVEKASTTVDPETGEILGVQLAAEFADWSDEQLRNAFKSAQGKSVRQELAVELQSRRARREQEALQAELDEDLAAGEMPDVADGAFASVQEDAGPVPARIEVQGGGESSPLAPGSKAKGANLATLAQLNRKKLAEMTTGELHQLASLLPGEHGRQEKIQKAIQARATAAQPATTEGATANGATATQNNVSQDGTTPTTQAQPQAVDPKQRITDAGAQWARMPAAERSALAARLDGVAPVIAKNLPKSQWEKLNSKLQGKIADAIKAQAAPVVGDEKAFAPETGTLGIPRADMPQVPTANHGGLVKHLNAQGIGHETKTVDAAELKPTQAEYSPSKVAAAKTAGGDRAVIVTSDGHIIDGHHQAVGAAEDGKQVKAIVLDAPVEQALAAVKASPSANQVPKTAVKKVAKSPAAPRAMNDEGRAVDGDPIMPGDTFTTSSGRSTSPHPKQKGERYASQWLIDNAVAEAESRGDTFNAPIFKATTLLKSGVLTDSDRESMLMYLFGEQPAVVPSILKPMAPFANSASNLTGNSADAAPEATGKEANTGASATNDRDHFTLMRANDGGDVAPVTFARGETVKIAGTQKPYGTGVITGISHAERKFRVDGQQHGVDFGYAYPADYDEFAKPRAEVDKGLDRLAQRLAEENAIEAQKFIEAAKSVIKLHNLGDYAKARMAELTARAAEISQSVVDKMRAARERKAAEDAAARETEKAKAKPEEPVRMTMEEWKAASKDFKSIVDGQRMVMREGGMRKVVIEKPNSVSAKKLRGVVAKAAEAKIAEISADYLNGAVQGDTITASKDFDYVRGGVPLLVESISPRGDVHVFDPVDGGRTSFKADMAAGRRVTFTVEKAIAAPEPIAFLARHNAIEAGISAGTLNLDEYKSAFADLETNRDAVVAELEKLTKDELLRAGGTVFAYRNKGEKKADIVAAAYAEMMKTYALGRSYGPSSHVLSSSGMSAHRAKQAEALRELVANTTAEDLSKRAAEIKSIRDEFKAEREAKAAALASPKTLQDFRGFLKHWIDQGDSGTAAFLRLTPEQRQQFDALEAAQTKEAREAAKRKALTSVQSAGNTTAGEVVATKHTKKGHDLFVVALADRVERDAYDTLNASAKQLGGSYSSYRGNGAIPGFQFRTREAAEAFQKLMAGDTTQAQELASQRRDAFDDDKSQSAAERLRTMAEALDERAADALGADRKVNTERRARFAASAEAAARMQQALAGTMRNIAKAIDDGKAQFLDGVRQRTQVEYLMGQLRNAKSSQLQAKYPEYGERMKRSGEPIDGETVDFAEFPRFEMFRSDLANLARQLQEVDGGKKMGALLAKAADDVTDAYTSWAKENLLRVSHFGNKADGGFAEFANKETAERAIKRSGLVGKAIVLPIKRGQNRVILSPGEAMQQGLWQGDGDKRMRLGLEFVEGLVKLGKRKGSKELAIPWQLESAYDNRKRLERMGIKTPAEFRSALRELASLQQEMGSPDRIKELERSMVGRANDGLDFFPTSPAVVQSMLDAAEITEGMAVLEPSAGMGHIADAIVADSGVWPDVVELSGSRRELLEAKGFHLAEVDDFLTLEPRRFFTYGDTFRAPDGVEGTMRGVGSMGSQRVRLEDADGKRLGLYDRGELTGIAQNGSWSGYDRIVMNPPFSEGRDIQHVMHAYSLLRPGGRIVSIMGEGAFFQSNKRAEAFRSWLVERGATNEKLPDGSFMDPSLPVNTGVAARMVVIDKPVAAVGVPDGDIDAFGALPRKLTQKGTPFDRAIMAMVQEGKPASDVLGMIANGSRDPFYRQLAKLMGKAKANPVLVFENEVKGGLAYYSAKRDALVMGPEAQSRAEQIFMHEFVHAVTIRALHQNSLPSLQMSKLYQHVKKRHGSAGYYGMKNVREFAAEAFTNPDFQRFLKNIDAPAGNIAKSAWDAFLRVLKNILGLPNNATDALSRALDIGVNVMREDMRVRAVLAQRNTPADAHMAESRTLEPVKLALEGWDGSQKQLRELAGAWYNTNLQGKAFANDDMGVQIQFSSEGRNTAFATSGNLRDGWRTEIVKALPDLIKNAVKVQESAPDERKAHKTRMMHTLVAPLEVGGKVYAAKITVREALLDPNGIPHKFYDVTALQIENGPEMFGVAPDVSTGPVHPTGSGPSGVSVAALAKASKIEPQEDVDFFSTEAIEGIKKSALDQLSHTFTHPGKVSLWDKTVGTMRNLALRAPEFKPVFESAQRFIDDVSMLANDAADAAPRLMPRVESLGDLKKKPITAADNKAVAKPLFEGTLMWARDMDGKPMLVDELSKKYSDTPTAEKAAMLMRSGKVSDQVLKMWSGMPVGQFDAVVNGKFERDLLKPGVVWTDSELKDRFGLTEQQVSLYREARGAIDRSIDMTARTDMLRMLGDEFADLRELVLEQPMLKDAFDLVVETLQTEAKERPDMADRLLAINNSVVNRYETAKGLMDYGYAPLSRFGQYTVDVVDQAGERQYFGMFESKREANLMRIKMATVFPGATVTQGTMSQQAFKLFQGITPESLEQFGSMLGLKSDGNEAKDKAFQAYLQLAKNNHSALKRLIHRKGIDGYSEDVGRVLASFVYSNARLGSGGLNAGTMETAVEAIPKEKGELRDAAMSLRSYIQDPQDEGQAIRGFLFAQYLGGSVASAAVNMMQPFQITMPWLSQYGGMANAAKQMTRALKDMGTKGYQYEPDLAKALHEAVEDGTVSPQEIHQLMAQARGTGSLRAGDGTKSGDARAAMANNWERVKVAWGQPFALAEQFNRRSTFIAAYRIAKEQGMANPGQFARDAVLETQFLYSKANKPRWARGAIGGTLFTFKTYSVSYLELMNRMWNPPRQAGEGDDAYAPRRAAARRAVGWSIAMLMLTAGAGGLPFVEDAEDLIDGAGQLMGYNISAKQWRKEFLQSTIGAELGEFFEQGMSGLPGAPIDVSGRLGLGNLIPGTGLFLSKQSRERDLLEVVGPAGDLISRGFTGARKLLTGDVAGAALEVSPNAVRNAAKGVDMAVSGMYKDTKGYKVLDTTLTEALSKAAGFQPKSVSEVQETNSFMLRSRSFYTTTSSEIKAQWAAALFEKDESALANVRSRLEAWNRNNPDQRIIIKMPDIWKRVRNMEKDRTQRIQDTSPKAIRQQMRAMAAEANQ</sequence>
<feature type="compositionally biased region" description="Polar residues" evidence="2">
    <location>
        <begin position="319"/>
        <end position="328"/>
    </location>
</feature>
<dbReference type="EMBL" id="SSWX01000002">
    <property type="protein sequence ID" value="THJ36166.1"/>
    <property type="molecule type" value="Genomic_DNA"/>
</dbReference>
<dbReference type="Proteomes" id="UP000306236">
    <property type="component" value="Unassembled WGS sequence"/>
</dbReference>
<feature type="region of interest" description="Disordered" evidence="2">
    <location>
        <begin position="621"/>
        <end position="683"/>
    </location>
</feature>
<dbReference type="Gene3D" id="3.40.50.150">
    <property type="entry name" value="Vaccinia Virus protein VP39"/>
    <property type="match status" value="1"/>
</dbReference>
<feature type="compositionally biased region" description="Polar residues" evidence="2">
    <location>
        <begin position="908"/>
        <end position="920"/>
    </location>
</feature>
<protein>
    <submittedName>
        <fullName evidence="4">PLxRFG domain-containing protein</fullName>
    </submittedName>
</protein>
<dbReference type="OrthoDB" id="9151960at2"/>
<keyword evidence="5" id="KW-1185">Reference proteome</keyword>
<feature type="region of interest" description="Disordered" evidence="2">
    <location>
        <begin position="360"/>
        <end position="387"/>
    </location>
</feature>
<feature type="compositionally biased region" description="Basic and acidic residues" evidence="2">
    <location>
        <begin position="361"/>
        <end position="376"/>
    </location>
</feature>
<feature type="compositionally biased region" description="Polar residues" evidence="2">
    <location>
        <begin position="1"/>
        <end position="14"/>
    </location>
</feature>
<feature type="domain" description="Large polyvalent protein-associated" evidence="3">
    <location>
        <begin position="2450"/>
        <end position="2564"/>
    </location>
</feature>
<dbReference type="RefSeq" id="WP_136405072.1">
    <property type="nucleotide sequence ID" value="NZ_SSWX01000002.1"/>
</dbReference>
<feature type="region of interest" description="Disordered" evidence="2">
    <location>
        <begin position="1"/>
        <end position="36"/>
    </location>
</feature>
<feature type="region of interest" description="Disordered" evidence="2">
    <location>
        <begin position="1005"/>
        <end position="1026"/>
    </location>
</feature>
<feature type="compositionally biased region" description="Low complexity" evidence="2">
    <location>
        <begin position="635"/>
        <end position="660"/>
    </location>
</feature>
<proteinExistence type="predicted"/>
<feature type="region of interest" description="Disordered" evidence="2">
    <location>
        <begin position="317"/>
        <end position="341"/>
    </location>
</feature>
<feature type="coiled-coil region" evidence="1">
    <location>
        <begin position="1352"/>
        <end position="1379"/>
    </location>
</feature>
<comment type="caution">
    <text evidence="4">The sequence shown here is derived from an EMBL/GenBank/DDBJ whole genome shotgun (WGS) entry which is preliminary data.</text>
</comment>